<dbReference type="AlphaFoldDB" id="A0A1Y0B3J6"/>
<proteinExistence type="predicted"/>
<name>A0A1Y0B3J6_9LAMI</name>
<protein>
    <submittedName>
        <fullName evidence="1">Uncharacterized protein</fullName>
    </submittedName>
</protein>
<accession>A0A1Y0B3J6</accession>
<keyword evidence="1" id="KW-0496">Mitochondrion</keyword>
<geneLocation type="mitochondrion" evidence="1"/>
<dbReference type="EMBL" id="KY774314">
    <property type="protein sequence ID" value="ART31992.1"/>
    <property type="molecule type" value="Genomic_DNA"/>
</dbReference>
<organism evidence="1">
    <name type="scientific">Utricularia reniformis</name>
    <dbReference type="NCBI Taxonomy" id="192314"/>
    <lineage>
        <taxon>Eukaryota</taxon>
        <taxon>Viridiplantae</taxon>
        <taxon>Streptophyta</taxon>
        <taxon>Embryophyta</taxon>
        <taxon>Tracheophyta</taxon>
        <taxon>Spermatophyta</taxon>
        <taxon>Magnoliopsida</taxon>
        <taxon>eudicotyledons</taxon>
        <taxon>Gunneridae</taxon>
        <taxon>Pentapetalae</taxon>
        <taxon>asterids</taxon>
        <taxon>lamiids</taxon>
        <taxon>Lamiales</taxon>
        <taxon>Lentibulariaceae</taxon>
        <taxon>Utricularia</taxon>
    </lineage>
</organism>
<evidence type="ECO:0000313" key="1">
    <source>
        <dbReference type="EMBL" id="ART31992.1"/>
    </source>
</evidence>
<gene>
    <name evidence="1" type="ORF">AEK19_MT1821</name>
</gene>
<reference evidence="1" key="1">
    <citation type="submission" date="2017-03" db="EMBL/GenBank/DDBJ databases">
        <title>The mitochondrial genome of the carnivorous plant Utricularia reniformis (Lentibulariaceae): structure, comparative analysis and evolutionary landmarks.</title>
        <authorList>
            <person name="Silva S.R."/>
            <person name="Alvarenga D.O."/>
            <person name="Michael T.P."/>
            <person name="Miranda V.F.O."/>
            <person name="Varani A.M."/>
        </authorList>
    </citation>
    <scope>NUCLEOTIDE SEQUENCE</scope>
</reference>
<sequence length="53" mass="6268">MTRYEHSFKRECKRTKNEGSCCQDFERVEKGSCQVQTQLSLRPILMSKSINQK</sequence>